<dbReference type="EMBL" id="LR134356">
    <property type="protein sequence ID" value="VEG57775.1"/>
    <property type="molecule type" value="Genomic_DNA"/>
</dbReference>
<keyword evidence="2" id="KW-1185">Reference proteome</keyword>
<reference evidence="1 2" key="1">
    <citation type="submission" date="2018-12" db="EMBL/GenBank/DDBJ databases">
        <authorList>
            <consortium name="Pathogen Informatics"/>
        </authorList>
    </citation>
    <scope>NUCLEOTIDE SEQUENCE [LARGE SCALE GENOMIC DNA]</scope>
    <source>
        <strain evidence="1 2">NCTC10437</strain>
    </source>
</reference>
<name>A0A448IZJ7_MYCAU</name>
<sequence length="79" mass="9033">MFYTRPTLWTRLHRIWLSRSAFRPLAQFAAGLSTAHGLAHGVRPSPTSAARRLDPDTRILDHNGKNPARFHLFERDARA</sequence>
<dbReference type="AlphaFoldDB" id="A0A448IZJ7"/>
<organism evidence="1 2">
    <name type="scientific">Mycolicibacterium aurum</name>
    <name type="common">Mycobacterium aurum</name>
    <dbReference type="NCBI Taxonomy" id="1791"/>
    <lineage>
        <taxon>Bacteria</taxon>
        <taxon>Bacillati</taxon>
        <taxon>Actinomycetota</taxon>
        <taxon>Actinomycetes</taxon>
        <taxon>Mycobacteriales</taxon>
        <taxon>Mycobacteriaceae</taxon>
        <taxon>Mycolicibacterium</taxon>
    </lineage>
</organism>
<evidence type="ECO:0000313" key="2">
    <source>
        <dbReference type="Proteomes" id="UP000279306"/>
    </source>
</evidence>
<protein>
    <submittedName>
        <fullName evidence="1">Uncharacterized protein</fullName>
    </submittedName>
</protein>
<dbReference type="RefSeq" id="WP_048633519.1">
    <property type="nucleotide sequence ID" value="NZ_CVQQ01000012.1"/>
</dbReference>
<proteinExistence type="predicted"/>
<dbReference type="Proteomes" id="UP000279306">
    <property type="component" value="Chromosome"/>
</dbReference>
<dbReference type="KEGG" id="mauu:NCTC10437_04790"/>
<gene>
    <name evidence="1" type="ORF">NCTC10437_04790</name>
</gene>
<evidence type="ECO:0000313" key="1">
    <source>
        <dbReference type="EMBL" id="VEG57775.1"/>
    </source>
</evidence>
<accession>A0A448IZJ7</accession>
<dbReference type="STRING" id="1791.GCA_001049355_03639"/>